<evidence type="ECO:0000256" key="1">
    <source>
        <dbReference type="SAM" id="SignalP"/>
    </source>
</evidence>
<feature type="signal peptide" evidence="1">
    <location>
        <begin position="1"/>
        <end position="29"/>
    </location>
</feature>
<dbReference type="EMBL" id="AK368078">
    <property type="protein sequence ID" value="BAJ99281.1"/>
    <property type="molecule type" value="mRNA"/>
</dbReference>
<evidence type="ECO:0000313" key="2">
    <source>
        <dbReference type="EMBL" id="BAJ99281.1"/>
    </source>
</evidence>
<proteinExistence type="evidence at transcript level"/>
<protein>
    <submittedName>
        <fullName evidence="2">Predicted protein</fullName>
    </submittedName>
</protein>
<organism evidence="2">
    <name type="scientific">Hordeum vulgare subsp. vulgare</name>
    <name type="common">Domesticated barley</name>
    <dbReference type="NCBI Taxonomy" id="112509"/>
    <lineage>
        <taxon>Eukaryota</taxon>
        <taxon>Viridiplantae</taxon>
        <taxon>Streptophyta</taxon>
        <taxon>Embryophyta</taxon>
        <taxon>Tracheophyta</taxon>
        <taxon>Spermatophyta</taxon>
        <taxon>Magnoliopsida</taxon>
        <taxon>Liliopsida</taxon>
        <taxon>Poales</taxon>
        <taxon>Poaceae</taxon>
        <taxon>BOP clade</taxon>
        <taxon>Pooideae</taxon>
        <taxon>Triticodae</taxon>
        <taxon>Triticeae</taxon>
        <taxon>Hordeinae</taxon>
        <taxon>Hordeum</taxon>
    </lineage>
</organism>
<reference evidence="2" key="1">
    <citation type="journal article" date="2011" name="Plant Physiol.">
        <title>Comprehensive sequence analysis of 24,783 barley full-length cDNAs derived from 12 clone libraries.</title>
        <authorList>
            <person name="Matsumoto T."/>
            <person name="Tanaka T."/>
            <person name="Sakai H."/>
            <person name="Amano N."/>
            <person name="Kanamori H."/>
            <person name="Kurita K."/>
            <person name="Kikuta A."/>
            <person name="Kamiya K."/>
            <person name="Yamamoto M."/>
            <person name="Ikawa H."/>
            <person name="Fujii N."/>
            <person name="Hori K."/>
            <person name="Itoh T."/>
            <person name="Sato K."/>
        </authorList>
    </citation>
    <scope>NUCLEOTIDE SEQUENCE</scope>
    <source>
        <tissue evidence="2">Shoot and root</tissue>
    </source>
</reference>
<feature type="chain" id="PRO_5003275884" evidence="1">
    <location>
        <begin position="30"/>
        <end position="76"/>
    </location>
</feature>
<sequence length="76" mass="7553">MAAPALNKLAAVVLLVALCAAALAPAASGQPMEALATCIDECGCVPCPEGEVCITVCRPPPACEARCRCTFSGTGC</sequence>
<accession>F2DW10</accession>
<name>F2DW10_HORVV</name>
<dbReference type="AlphaFoldDB" id="F2DW10"/>
<keyword evidence="1" id="KW-0732">Signal</keyword>